<evidence type="ECO:0000313" key="1">
    <source>
        <dbReference type="EMBL" id="KAF2797392.1"/>
    </source>
</evidence>
<keyword evidence="2" id="KW-1185">Reference proteome</keyword>
<dbReference type="SUPFAM" id="SSF56112">
    <property type="entry name" value="Protein kinase-like (PK-like)"/>
    <property type="match status" value="1"/>
</dbReference>
<protein>
    <recommendedName>
        <fullName evidence="3">Protein kinase domain-containing protein</fullName>
    </recommendedName>
</protein>
<organism evidence="1 2">
    <name type="scientific">Melanomma pulvis-pyrius CBS 109.77</name>
    <dbReference type="NCBI Taxonomy" id="1314802"/>
    <lineage>
        <taxon>Eukaryota</taxon>
        <taxon>Fungi</taxon>
        <taxon>Dikarya</taxon>
        <taxon>Ascomycota</taxon>
        <taxon>Pezizomycotina</taxon>
        <taxon>Dothideomycetes</taxon>
        <taxon>Pleosporomycetidae</taxon>
        <taxon>Pleosporales</taxon>
        <taxon>Melanommataceae</taxon>
        <taxon>Melanomma</taxon>
    </lineage>
</organism>
<dbReference type="InterPro" id="IPR011009">
    <property type="entry name" value="Kinase-like_dom_sf"/>
</dbReference>
<name>A0A6A6XM29_9PLEO</name>
<reference evidence="1" key="1">
    <citation type="journal article" date="2020" name="Stud. Mycol.">
        <title>101 Dothideomycetes genomes: a test case for predicting lifestyles and emergence of pathogens.</title>
        <authorList>
            <person name="Haridas S."/>
            <person name="Albert R."/>
            <person name="Binder M."/>
            <person name="Bloem J."/>
            <person name="Labutti K."/>
            <person name="Salamov A."/>
            <person name="Andreopoulos B."/>
            <person name="Baker S."/>
            <person name="Barry K."/>
            <person name="Bills G."/>
            <person name="Bluhm B."/>
            <person name="Cannon C."/>
            <person name="Castanera R."/>
            <person name="Culley D."/>
            <person name="Daum C."/>
            <person name="Ezra D."/>
            <person name="Gonzalez J."/>
            <person name="Henrissat B."/>
            <person name="Kuo A."/>
            <person name="Liang C."/>
            <person name="Lipzen A."/>
            <person name="Lutzoni F."/>
            <person name="Magnuson J."/>
            <person name="Mondo S."/>
            <person name="Nolan M."/>
            <person name="Ohm R."/>
            <person name="Pangilinan J."/>
            <person name="Park H.-J."/>
            <person name="Ramirez L."/>
            <person name="Alfaro M."/>
            <person name="Sun H."/>
            <person name="Tritt A."/>
            <person name="Yoshinaga Y."/>
            <person name="Zwiers L.-H."/>
            <person name="Turgeon B."/>
            <person name="Goodwin S."/>
            <person name="Spatafora J."/>
            <person name="Crous P."/>
            <person name="Grigoriev I."/>
        </authorList>
    </citation>
    <scope>NUCLEOTIDE SEQUENCE</scope>
    <source>
        <strain evidence="1">CBS 109.77</strain>
    </source>
</reference>
<sequence length="284" mass="31129">MPPPQDPPQDPAVPTILSMEIDDSWESEYRVRIGSRIKYLKIVSGTYDMPILLSPLACLPPLPYDADTWTVARIAYNPSGRLEATLSAQQLAGVQNAWHGARVNVLDLQRTAPLSVRAFEAVVAGPGLQSLPLGPRQRVVAKIARFEQEIPSIERETRAYQLLALRGAAHLAPRFLGHVLEGDRVVGFLLERLGDRRSATVDDMELCSGALGELHGLGVLHGDVGRRNFLVGRDGAKMVGFERFVEGAAEEARTGEMQRLRSVLVDQPVGFVFSGRAYHAGRSF</sequence>
<evidence type="ECO:0000313" key="2">
    <source>
        <dbReference type="Proteomes" id="UP000799757"/>
    </source>
</evidence>
<evidence type="ECO:0008006" key="3">
    <source>
        <dbReference type="Google" id="ProtNLM"/>
    </source>
</evidence>
<dbReference type="EMBL" id="MU001807">
    <property type="protein sequence ID" value="KAF2797392.1"/>
    <property type="molecule type" value="Genomic_DNA"/>
</dbReference>
<dbReference type="Proteomes" id="UP000799757">
    <property type="component" value="Unassembled WGS sequence"/>
</dbReference>
<dbReference type="AlphaFoldDB" id="A0A6A6XM29"/>
<gene>
    <name evidence="1" type="ORF">K505DRAFT_322587</name>
</gene>
<dbReference type="OrthoDB" id="2687876at2759"/>
<accession>A0A6A6XM29</accession>
<proteinExistence type="predicted"/>